<keyword evidence="6" id="KW-1185">Reference proteome</keyword>
<feature type="compositionally biased region" description="Basic residues" evidence="3">
    <location>
        <begin position="101"/>
        <end position="114"/>
    </location>
</feature>
<evidence type="ECO:0000256" key="2">
    <source>
        <dbReference type="ARBA" id="ARBA00022946"/>
    </source>
</evidence>
<organism evidence="5 6">
    <name type="scientific">Geoanaerobacter pelophilus</name>
    <dbReference type="NCBI Taxonomy" id="60036"/>
    <lineage>
        <taxon>Bacteria</taxon>
        <taxon>Pseudomonadati</taxon>
        <taxon>Thermodesulfobacteriota</taxon>
        <taxon>Desulfuromonadia</taxon>
        <taxon>Geobacterales</taxon>
        <taxon>Geobacteraceae</taxon>
        <taxon>Geoanaerobacter</taxon>
    </lineage>
</organism>
<accession>A0AAW4L3W3</accession>
<dbReference type="PANTHER" id="PTHR46203:SF1">
    <property type="entry name" value="MITOCHONDRIAL TRANSLATION RELEASE FACTOR IN RESCUE"/>
    <property type="match status" value="1"/>
</dbReference>
<evidence type="ECO:0000313" key="5">
    <source>
        <dbReference type="EMBL" id="MBT0665429.1"/>
    </source>
</evidence>
<dbReference type="InterPro" id="IPR052405">
    <property type="entry name" value="Mito_Transl_Release_Factor"/>
</dbReference>
<dbReference type="EMBL" id="JAHCVJ010000005">
    <property type="protein sequence ID" value="MBT0665429.1"/>
    <property type="molecule type" value="Genomic_DNA"/>
</dbReference>
<sequence length="127" mass="14462">MKPFAVSEEKNRKLLELMAAVGMREEDIEERFIRSSGAGGQHVNKSATCVQLKHLPTGIEVKCMRDRSQSINRFLARRELAEKLAEKAGIATSRSSEQDKLRRRKASRNRKSRQKYAPPEASPDDKH</sequence>
<name>A0AAW4L3W3_9BACT</name>
<dbReference type="InterPro" id="IPR000352">
    <property type="entry name" value="Pep_chain_release_fac_I"/>
</dbReference>
<dbReference type="GO" id="GO:0003747">
    <property type="term" value="F:translation release factor activity"/>
    <property type="evidence" value="ECO:0007669"/>
    <property type="project" value="InterPro"/>
</dbReference>
<dbReference type="Gene3D" id="3.30.160.20">
    <property type="match status" value="1"/>
</dbReference>
<dbReference type="PANTHER" id="PTHR46203">
    <property type="entry name" value="PROBABLE PEPTIDE CHAIN RELEASE FACTOR C12ORF65"/>
    <property type="match status" value="1"/>
</dbReference>
<keyword evidence="2" id="KW-0809">Transit peptide</keyword>
<dbReference type="InterPro" id="IPR045853">
    <property type="entry name" value="Pep_chain_release_fac_I_sf"/>
</dbReference>
<reference evidence="5 6" key="1">
    <citation type="submission" date="2021-05" db="EMBL/GenBank/DDBJ databases">
        <title>The draft genome of Geobacter pelophilus DSM 12255.</title>
        <authorList>
            <person name="Xu Z."/>
            <person name="Masuda Y."/>
            <person name="Itoh H."/>
            <person name="Senoo K."/>
        </authorList>
    </citation>
    <scope>NUCLEOTIDE SEQUENCE [LARGE SCALE GENOMIC DNA]</scope>
    <source>
        <strain evidence="5 6">DSM 12255</strain>
    </source>
</reference>
<gene>
    <name evidence="5" type="ORF">KI809_14065</name>
</gene>
<dbReference type="Pfam" id="PF00472">
    <property type="entry name" value="RF-1"/>
    <property type="match status" value="1"/>
</dbReference>
<dbReference type="RefSeq" id="WP_214172191.1">
    <property type="nucleotide sequence ID" value="NZ_JAHCVJ010000005.1"/>
</dbReference>
<dbReference type="AlphaFoldDB" id="A0AAW4L3W3"/>
<comment type="similarity">
    <text evidence="1">Belongs to the prokaryotic/mitochondrial release factor family.</text>
</comment>
<evidence type="ECO:0000259" key="4">
    <source>
        <dbReference type="Pfam" id="PF00472"/>
    </source>
</evidence>
<dbReference type="SUPFAM" id="SSF75620">
    <property type="entry name" value="Release factor"/>
    <property type="match status" value="1"/>
</dbReference>
<proteinExistence type="inferred from homology"/>
<comment type="caution">
    <text evidence="5">The sequence shown here is derived from an EMBL/GenBank/DDBJ whole genome shotgun (WGS) entry which is preliminary data.</text>
</comment>
<evidence type="ECO:0000313" key="6">
    <source>
        <dbReference type="Proteomes" id="UP000811899"/>
    </source>
</evidence>
<feature type="region of interest" description="Disordered" evidence="3">
    <location>
        <begin position="85"/>
        <end position="127"/>
    </location>
</feature>
<evidence type="ECO:0000256" key="1">
    <source>
        <dbReference type="ARBA" id="ARBA00010835"/>
    </source>
</evidence>
<feature type="domain" description="Prokaryotic-type class I peptide chain release factors" evidence="4">
    <location>
        <begin position="21"/>
        <end position="112"/>
    </location>
</feature>
<dbReference type="Proteomes" id="UP000811899">
    <property type="component" value="Unassembled WGS sequence"/>
</dbReference>
<evidence type="ECO:0000256" key="3">
    <source>
        <dbReference type="SAM" id="MobiDB-lite"/>
    </source>
</evidence>
<protein>
    <submittedName>
        <fullName evidence="5">Peptide chain release factor-like protein</fullName>
    </submittedName>
</protein>